<evidence type="ECO:0000313" key="4">
    <source>
        <dbReference type="Proteomes" id="UP000284057"/>
    </source>
</evidence>
<accession>A0A418KHJ7</accession>
<evidence type="ECO:0000313" key="3">
    <source>
        <dbReference type="EMBL" id="RIQ11797.1"/>
    </source>
</evidence>
<gene>
    <name evidence="3" type="ORF">DY240_28090</name>
</gene>
<evidence type="ECO:0000256" key="1">
    <source>
        <dbReference type="ARBA" id="ARBA00007689"/>
    </source>
</evidence>
<comment type="similarity">
    <text evidence="1">Belongs to the YciI family.</text>
</comment>
<dbReference type="SUPFAM" id="SSF54909">
    <property type="entry name" value="Dimeric alpha+beta barrel"/>
    <property type="match status" value="1"/>
</dbReference>
<dbReference type="RefSeq" id="WP_119662961.1">
    <property type="nucleotide sequence ID" value="NZ_QUAL01000415.1"/>
</dbReference>
<dbReference type="InterPro" id="IPR005545">
    <property type="entry name" value="YCII"/>
</dbReference>
<dbReference type="Proteomes" id="UP000284057">
    <property type="component" value="Unassembled WGS sequence"/>
</dbReference>
<dbReference type="PANTHER" id="PTHR35174:SF3">
    <property type="entry name" value="BLL7171 PROTEIN"/>
    <property type="match status" value="1"/>
</dbReference>
<organism evidence="3 4">
    <name type="scientific">Jiangella rhizosphaerae</name>
    <dbReference type="NCBI Taxonomy" id="2293569"/>
    <lineage>
        <taxon>Bacteria</taxon>
        <taxon>Bacillati</taxon>
        <taxon>Actinomycetota</taxon>
        <taxon>Actinomycetes</taxon>
        <taxon>Jiangellales</taxon>
        <taxon>Jiangellaceae</taxon>
        <taxon>Jiangella</taxon>
    </lineage>
</organism>
<sequence length="127" mass="13381">MNQYMLSVYEAEGAVAGAPATPEAMQAFLGRVIALEEEMDRAGAFVFGGALHGPDAATVVRGGTGLDKVTTDGPFVEAKEHIGGFYVIEADDLDAALAWAEKVVEATNHDIEVRPFRATGRVQAATD</sequence>
<keyword evidence="4" id="KW-1185">Reference proteome</keyword>
<dbReference type="EMBL" id="QUAL01000415">
    <property type="protein sequence ID" value="RIQ11797.1"/>
    <property type="molecule type" value="Genomic_DNA"/>
</dbReference>
<dbReference type="PANTHER" id="PTHR35174">
    <property type="entry name" value="BLL7171 PROTEIN-RELATED"/>
    <property type="match status" value="1"/>
</dbReference>
<comment type="caution">
    <text evidence="3">The sequence shown here is derived from an EMBL/GenBank/DDBJ whole genome shotgun (WGS) entry which is preliminary data.</text>
</comment>
<reference evidence="3 4" key="1">
    <citation type="submission" date="2018-09" db="EMBL/GenBank/DDBJ databases">
        <title>Isolation, diversity and antifungal activity of actinobacteria from wheat.</title>
        <authorList>
            <person name="Han C."/>
        </authorList>
    </citation>
    <scope>NUCLEOTIDE SEQUENCE [LARGE SCALE GENOMIC DNA]</scope>
    <source>
        <strain evidence="3 4">NEAU-YY265</strain>
    </source>
</reference>
<dbReference type="AlphaFoldDB" id="A0A418KHJ7"/>
<dbReference type="Pfam" id="PF03795">
    <property type="entry name" value="YCII"/>
    <property type="match status" value="1"/>
</dbReference>
<name>A0A418KHJ7_9ACTN</name>
<dbReference type="Gene3D" id="3.30.70.1060">
    <property type="entry name" value="Dimeric alpha+beta barrel"/>
    <property type="match status" value="1"/>
</dbReference>
<proteinExistence type="inferred from homology"/>
<feature type="domain" description="YCII-related" evidence="2">
    <location>
        <begin position="4"/>
        <end position="114"/>
    </location>
</feature>
<evidence type="ECO:0000259" key="2">
    <source>
        <dbReference type="Pfam" id="PF03795"/>
    </source>
</evidence>
<dbReference type="InterPro" id="IPR011008">
    <property type="entry name" value="Dimeric_a/b-barrel"/>
</dbReference>
<dbReference type="OrthoDB" id="668782at2"/>
<protein>
    <recommendedName>
        <fullName evidence="2">YCII-related domain-containing protein</fullName>
    </recommendedName>
</protein>